<dbReference type="Pfam" id="PF05272">
    <property type="entry name" value="VapE-like_dom"/>
    <property type="match status" value="1"/>
</dbReference>
<organism evidence="2 3">
    <name type="scientific">Candidatus Clostridium stratigraminis</name>
    <dbReference type="NCBI Taxonomy" id="3381661"/>
    <lineage>
        <taxon>Bacteria</taxon>
        <taxon>Bacillati</taxon>
        <taxon>Bacillota</taxon>
        <taxon>Clostridia</taxon>
        <taxon>Eubacteriales</taxon>
        <taxon>Clostridiaceae</taxon>
        <taxon>Clostridium</taxon>
    </lineage>
</organism>
<dbReference type="EMBL" id="JBJHZZ010000001">
    <property type="protein sequence ID" value="MFL0245505.1"/>
    <property type="molecule type" value="Genomic_DNA"/>
</dbReference>
<comment type="caution">
    <text evidence="2">The sequence shown here is derived from an EMBL/GenBank/DDBJ whole genome shotgun (WGS) entry which is preliminary data.</text>
</comment>
<dbReference type="SUPFAM" id="SSF52540">
    <property type="entry name" value="P-loop containing nucleoside triphosphate hydrolases"/>
    <property type="match status" value="1"/>
</dbReference>
<dbReference type="Proteomes" id="UP001623591">
    <property type="component" value="Unassembled WGS sequence"/>
</dbReference>
<dbReference type="InterPro" id="IPR027417">
    <property type="entry name" value="P-loop_NTPase"/>
</dbReference>
<reference evidence="2 3" key="1">
    <citation type="submission" date="2024-11" db="EMBL/GenBank/DDBJ databases">
        <authorList>
            <person name="Heng Y.C."/>
            <person name="Lim A.C.H."/>
            <person name="Lee J.K.Y."/>
            <person name="Kittelmann S."/>
        </authorList>
    </citation>
    <scope>NUCLEOTIDE SEQUENCE [LARGE SCALE GENOMIC DNA]</scope>
    <source>
        <strain evidence="2 3">WILCCON 0185</strain>
    </source>
</reference>
<dbReference type="RefSeq" id="WP_406767965.1">
    <property type="nucleotide sequence ID" value="NZ_JBJHZZ010000001.1"/>
</dbReference>
<evidence type="ECO:0000313" key="3">
    <source>
        <dbReference type="Proteomes" id="UP001623591"/>
    </source>
</evidence>
<keyword evidence="3" id="KW-1185">Reference proteome</keyword>
<dbReference type="PANTHER" id="PTHR34985">
    <property type="entry name" value="SLR0554 PROTEIN"/>
    <property type="match status" value="1"/>
</dbReference>
<dbReference type="PANTHER" id="PTHR34985:SF1">
    <property type="entry name" value="SLR0554 PROTEIN"/>
    <property type="match status" value="1"/>
</dbReference>
<protein>
    <submittedName>
        <fullName evidence="2">VapE domain-containing protein</fullName>
    </submittedName>
</protein>
<gene>
    <name evidence="2" type="ORF">ACJDUG_00760</name>
</gene>
<proteinExistence type="predicted"/>
<evidence type="ECO:0000313" key="2">
    <source>
        <dbReference type="EMBL" id="MFL0245505.1"/>
    </source>
</evidence>
<dbReference type="InterPro" id="IPR007936">
    <property type="entry name" value="VapE-like_dom"/>
</dbReference>
<sequence>MEYKAEDKQQNIKIKYDGSITLATGKSKKETHWKNKSLLYSALVEKLSTTTRTPETYAEFKKLPKTDRDRIKDVGGFVGGSLKNGRRKAENVANRTLLTLDLDYVNGDVWSSIELLYDFGCLMYSTHTHAPDNQRLRLIIPLSRPVLPDEYQAIARMIADDLGIDQFDDTTYEPSRLMFWPSTSCDGEYVFKVQDLPWLNLDEVLARYTFGWQDVSYWPESSRARAKINSAIKKQEDPLEKKGVIGAFCRTYSITDAIGEFLSDVYISGADETRYTYAEGSTTGGVVVYDDKFSYSHHGTDPTSGILCNAFDLVRIHKFGSLDDDAKEDTPANRLPSFSKMSEFASADKKVMQTLGKERMEKAQEDFGAVEDGELNTEWLKDLTYTEQGKLRSTISNFLLIIENEPLLKNKIAYNEFSNRAVVIGNLPWRSKDNKSDWNDTDDSGLREFIEKYYAISSTAKCADALALSFEKHSFHPIKEYLNSLTWDGTERLNTLFIDYLGAEDCSYVRTVTRKIITAAVGRVFVPGIKFDNMPVLSGPQGLGKSTIIRKLGQEWYSDSLTTVSGKEAYEQLQGVWMLEMGEMMATKKADIEATKHFLSKTEDIYRVAYGRRTSRFPRQCVFIGTTNDSEFLRDKTGNRRFWPVDVGVAHHSKSVFKDLTNYEIDQIWAEALELWKNGETLYLSSEEEKDAQKQQDSHSEESAKAGLIQEYLNKPITDNWYNLGLAEKRNYIHGGDFGDIPEGSLRRDKTCVMEIWCELFNGDPKQLSPMNAREINDILSGFHEWEKSKNPISFGKIYGKQRAYLRKNHWQQS</sequence>
<feature type="domain" description="Virulence-associated protein E-like" evidence="1">
    <location>
        <begin position="482"/>
        <end position="700"/>
    </location>
</feature>
<evidence type="ECO:0000259" key="1">
    <source>
        <dbReference type="Pfam" id="PF05272"/>
    </source>
</evidence>
<accession>A0ABW8T0R6</accession>
<name>A0ABW8T0R6_9CLOT</name>